<dbReference type="EMBL" id="CP003349">
    <property type="protein sequence ID" value="AFD07445.1"/>
    <property type="molecule type" value="Genomic_DNA"/>
</dbReference>
<evidence type="ECO:0000256" key="2">
    <source>
        <dbReference type="ARBA" id="ARBA00022803"/>
    </source>
</evidence>
<dbReference type="RefSeq" id="WP_014680672.1">
    <property type="nucleotide sequence ID" value="NC_017770.1"/>
</dbReference>
<dbReference type="SMART" id="SM00028">
    <property type="entry name" value="TPR"/>
    <property type="match status" value="4"/>
</dbReference>
<keyword evidence="4" id="KW-0732">Signal</keyword>
<dbReference type="InterPro" id="IPR019734">
    <property type="entry name" value="TPR_rpt"/>
</dbReference>
<dbReference type="OrthoDB" id="9785181at2"/>
<dbReference type="Gene3D" id="1.25.40.10">
    <property type="entry name" value="Tetratricopeptide repeat domain"/>
    <property type="match status" value="1"/>
</dbReference>
<evidence type="ECO:0000256" key="1">
    <source>
        <dbReference type="ARBA" id="ARBA00022737"/>
    </source>
</evidence>
<dbReference type="eggNOG" id="COG0457">
    <property type="taxonomic scope" value="Bacteria"/>
</dbReference>
<dbReference type="PANTHER" id="PTHR44943:SF8">
    <property type="entry name" value="TPR REPEAT-CONTAINING PROTEIN MJ0263"/>
    <property type="match status" value="1"/>
</dbReference>
<feature type="signal peptide" evidence="4">
    <location>
        <begin position="1"/>
        <end position="19"/>
    </location>
</feature>
<organism evidence="5 6">
    <name type="scientific">Solitalea canadensis (strain ATCC 29591 / DSM 3403 / JCM 21819 / LMG 8368 / NBRC 15130 / NCIMB 12057 / USAM 9D)</name>
    <name type="common">Flexibacter canadensis</name>
    <dbReference type="NCBI Taxonomy" id="929556"/>
    <lineage>
        <taxon>Bacteria</taxon>
        <taxon>Pseudomonadati</taxon>
        <taxon>Bacteroidota</taxon>
        <taxon>Sphingobacteriia</taxon>
        <taxon>Sphingobacteriales</taxon>
        <taxon>Sphingobacteriaceae</taxon>
        <taxon>Solitalea</taxon>
    </lineage>
</organism>
<evidence type="ECO:0000313" key="5">
    <source>
        <dbReference type="EMBL" id="AFD07445.1"/>
    </source>
</evidence>
<dbReference type="Pfam" id="PF13181">
    <property type="entry name" value="TPR_8"/>
    <property type="match status" value="2"/>
</dbReference>
<proteinExistence type="predicted"/>
<feature type="chain" id="PRO_5003615331" evidence="4">
    <location>
        <begin position="20"/>
        <end position="295"/>
    </location>
</feature>
<dbReference type="PROSITE" id="PS50005">
    <property type="entry name" value="TPR"/>
    <property type="match status" value="1"/>
</dbReference>
<dbReference type="AlphaFoldDB" id="H8KUM1"/>
<dbReference type="SUPFAM" id="SSF48452">
    <property type="entry name" value="TPR-like"/>
    <property type="match status" value="1"/>
</dbReference>
<keyword evidence="2 3" id="KW-0802">TPR repeat</keyword>
<keyword evidence="6" id="KW-1185">Reference proteome</keyword>
<keyword evidence="1" id="KW-0677">Repeat</keyword>
<name>H8KUM1_SOLCM</name>
<dbReference type="HOGENOM" id="CLU_908616_0_0_10"/>
<dbReference type="KEGG" id="scn:Solca_2404"/>
<accession>H8KUM1</accession>
<feature type="repeat" description="TPR" evidence="3">
    <location>
        <begin position="151"/>
        <end position="184"/>
    </location>
</feature>
<gene>
    <name evidence="5" type="ordered locus">Solca_2404</name>
</gene>
<dbReference type="STRING" id="929556.Solca_2404"/>
<dbReference type="PANTHER" id="PTHR44943">
    <property type="entry name" value="CELLULOSE SYNTHASE OPERON PROTEIN C"/>
    <property type="match status" value="1"/>
</dbReference>
<evidence type="ECO:0000256" key="4">
    <source>
        <dbReference type="SAM" id="SignalP"/>
    </source>
</evidence>
<dbReference type="InterPro" id="IPR051685">
    <property type="entry name" value="Ycf3/AcsC/BcsC/TPR_MFPF"/>
</dbReference>
<dbReference type="Pfam" id="PF13432">
    <property type="entry name" value="TPR_16"/>
    <property type="match status" value="1"/>
</dbReference>
<evidence type="ECO:0000313" key="6">
    <source>
        <dbReference type="Proteomes" id="UP000007590"/>
    </source>
</evidence>
<dbReference type="Proteomes" id="UP000007590">
    <property type="component" value="Chromosome"/>
</dbReference>
<protein>
    <submittedName>
        <fullName evidence="5">Tetratricopeptide repeat protein</fullName>
    </submittedName>
</protein>
<sequence length="295" mass="33551">MKRILVLGILLTGGFFAKAQETAVRIAENACKCIESVRTIEPDSLQAQINQCISSASASVILNGPDEERKKYTTVQGIQSLLQSSMEVLFEQCPNYRNAVINIKTVEYYTLSKDENANKAYLKGNTYAEVKEYGAAIKEYLKAIAIDSLFIFALDNTAICYRKTSDYTNAEKYYKKSLQVFPQGDVALLNIAGICLFKKQNEKALEYFKQLRFYHPHNAEGYFGIAKVSFEAQEYEEALDNAFRAYRIYSENKSPYVEDGKKLIAIIYNTLKEKNKLDLFNQKAKQYNISFEGSN</sequence>
<dbReference type="InterPro" id="IPR011990">
    <property type="entry name" value="TPR-like_helical_dom_sf"/>
</dbReference>
<evidence type="ECO:0000256" key="3">
    <source>
        <dbReference type="PROSITE-ProRule" id="PRU00339"/>
    </source>
</evidence>
<reference evidence="5" key="1">
    <citation type="submission" date="2012-02" db="EMBL/GenBank/DDBJ databases">
        <title>The complete genome of Solitalea canadensis DSM 3403.</title>
        <authorList>
            <consortium name="US DOE Joint Genome Institute (JGI-PGF)"/>
            <person name="Lucas S."/>
            <person name="Copeland A."/>
            <person name="Lapidus A."/>
            <person name="Glavina del Rio T."/>
            <person name="Dalin E."/>
            <person name="Tice H."/>
            <person name="Bruce D."/>
            <person name="Goodwin L."/>
            <person name="Pitluck S."/>
            <person name="Peters L."/>
            <person name="Ovchinnikova G."/>
            <person name="Lu M."/>
            <person name="Kyrpides N."/>
            <person name="Mavromatis K."/>
            <person name="Ivanova N."/>
            <person name="Brettin T."/>
            <person name="Detter J.C."/>
            <person name="Han C."/>
            <person name="Larimer F."/>
            <person name="Land M."/>
            <person name="Hauser L."/>
            <person name="Markowitz V."/>
            <person name="Cheng J.-F."/>
            <person name="Hugenholtz P."/>
            <person name="Woyke T."/>
            <person name="Wu D."/>
            <person name="Spring S."/>
            <person name="Schroeder M."/>
            <person name="Kopitz M."/>
            <person name="Brambilla E."/>
            <person name="Klenk H.-P."/>
            <person name="Eisen J.A."/>
        </authorList>
    </citation>
    <scope>NUCLEOTIDE SEQUENCE</scope>
    <source>
        <strain evidence="5">DSM 3403</strain>
    </source>
</reference>